<dbReference type="EMBL" id="ACWF01000060">
    <property type="protein sequence ID" value="EHL78679.1"/>
    <property type="molecule type" value="Genomic_DNA"/>
</dbReference>
<dbReference type="PATRIC" id="fig|665952.3.peg.1176"/>
<reference evidence="2 3" key="1">
    <citation type="submission" date="2011-09" db="EMBL/GenBank/DDBJ databases">
        <title>The Genome Sequence of Bacillus smithii 7_3_47FAA.</title>
        <authorList>
            <consortium name="The Broad Institute Genome Sequencing Platform"/>
            <person name="Earl A."/>
            <person name="Ward D."/>
            <person name="Feldgarden M."/>
            <person name="Gevers D."/>
            <person name="Daigneault M."/>
            <person name="Strauss J."/>
            <person name="Allen-Vercoe E."/>
            <person name="Young S.K."/>
            <person name="Zeng Q."/>
            <person name="Gargeya S."/>
            <person name="Fitzgerald M."/>
            <person name="Haas B."/>
            <person name="Abouelleil A."/>
            <person name="Alvarado L."/>
            <person name="Arachchi H.M."/>
            <person name="Berlin A."/>
            <person name="Brown A."/>
            <person name="Chapman S.B."/>
            <person name="Chen Z."/>
            <person name="Dunbar C."/>
            <person name="Freedman E."/>
            <person name="Gearin G."/>
            <person name="Goldberg J."/>
            <person name="Griggs A."/>
            <person name="Gujja S."/>
            <person name="Heiman D."/>
            <person name="Howarth C."/>
            <person name="Larson L."/>
            <person name="Lui A."/>
            <person name="MacDonald P.J.P."/>
            <person name="Montmayeur A."/>
            <person name="Murphy C."/>
            <person name="Neiman D."/>
            <person name="Pearson M."/>
            <person name="Priest M."/>
            <person name="Roberts A."/>
            <person name="Saif S."/>
            <person name="Shea T."/>
            <person name="Shenoy N."/>
            <person name="Sisk P."/>
            <person name="Stolte C."/>
            <person name="Sykes S."/>
            <person name="Wortman J."/>
            <person name="Nusbaum C."/>
            <person name="Birren B."/>
        </authorList>
    </citation>
    <scope>NUCLEOTIDE SEQUENCE [LARGE SCALE GENOMIC DNA]</scope>
    <source>
        <strain evidence="2 3">7_3_47FAA</strain>
    </source>
</reference>
<accession>G9QJL0</accession>
<sequence length="363" mass="39589">MREVWDGVVMACRRWPVMLGLSGMIASACVVFALALEDVVSQVAVLKGAVHLRERHAVMFTPYYPSGEASHVGNETVQYVMDLINRQKAYAAIIYNMGLNHPDFAGGHPTLVLFGDVLPDLFPELPLCEPAPCAMRGSKLADDKIHAVNIAGESIPVVGTLPPGATFFDPNAAGLPLDNRLVIRAPTKLLPLLNVQEREEALVRTVLLAPEAKVVDTFVAGSAHGGLFLVPHDVAVDQPQRFREIMMSSAMYIVGMLSFLVLVFVAFVSSARLTIRQEHRAFKIRAMYGATPFHLSIRIGGFLATVILIPPLTLLSLLLWYLHVAGAPAPGVPLWVMLAVLLTFVLLWFSSVRKVRITEKIGG</sequence>
<dbReference type="RefSeq" id="WP_003353478.1">
    <property type="nucleotide sequence ID" value="NZ_JH414747.1"/>
</dbReference>
<name>G9QJL0_9BACI</name>
<keyword evidence="3" id="KW-1185">Reference proteome</keyword>
<dbReference type="PROSITE" id="PS51257">
    <property type="entry name" value="PROKAR_LIPOPROTEIN"/>
    <property type="match status" value="1"/>
</dbReference>
<dbReference type="AlphaFoldDB" id="G9QJL0"/>
<gene>
    <name evidence="2" type="ORF">HMPREF1015_01893</name>
</gene>
<organism evidence="2 3">
    <name type="scientific">Bacillus smithii 7_3_47FAA</name>
    <dbReference type="NCBI Taxonomy" id="665952"/>
    <lineage>
        <taxon>Bacteria</taxon>
        <taxon>Bacillati</taxon>
        <taxon>Bacillota</taxon>
        <taxon>Bacilli</taxon>
        <taxon>Bacillales</taxon>
        <taxon>Bacillaceae</taxon>
        <taxon>Bacillus</taxon>
    </lineage>
</organism>
<evidence type="ECO:0008006" key="4">
    <source>
        <dbReference type="Google" id="ProtNLM"/>
    </source>
</evidence>
<proteinExistence type="predicted"/>
<keyword evidence="1" id="KW-0812">Transmembrane</keyword>
<dbReference type="Proteomes" id="UP000011747">
    <property type="component" value="Unassembled WGS sequence"/>
</dbReference>
<evidence type="ECO:0000256" key="1">
    <source>
        <dbReference type="SAM" id="Phobius"/>
    </source>
</evidence>
<dbReference type="HOGENOM" id="CLU_770801_0_0_9"/>
<comment type="caution">
    <text evidence="2">The sequence shown here is derived from an EMBL/GenBank/DDBJ whole genome shotgun (WGS) entry which is preliminary data.</text>
</comment>
<feature type="transmembrane region" description="Helical" evidence="1">
    <location>
        <begin position="334"/>
        <end position="352"/>
    </location>
</feature>
<keyword evidence="1" id="KW-1133">Transmembrane helix</keyword>
<protein>
    <recommendedName>
        <fullName evidence="4">ABC3 transporter permease protein domain-containing protein</fullName>
    </recommendedName>
</protein>
<evidence type="ECO:0000313" key="2">
    <source>
        <dbReference type="EMBL" id="EHL78679.1"/>
    </source>
</evidence>
<feature type="transmembrane region" description="Helical" evidence="1">
    <location>
        <begin position="250"/>
        <end position="275"/>
    </location>
</feature>
<feature type="transmembrane region" description="Helical" evidence="1">
    <location>
        <begin position="295"/>
        <end position="322"/>
    </location>
</feature>
<evidence type="ECO:0000313" key="3">
    <source>
        <dbReference type="Proteomes" id="UP000011747"/>
    </source>
</evidence>
<keyword evidence="1" id="KW-0472">Membrane</keyword>